<organism evidence="1">
    <name type="scientific">marine sediment metagenome</name>
    <dbReference type="NCBI Taxonomy" id="412755"/>
    <lineage>
        <taxon>unclassified sequences</taxon>
        <taxon>metagenomes</taxon>
        <taxon>ecological metagenomes</taxon>
    </lineage>
</organism>
<proteinExistence type="predicted"/>
<dbReference type="AlphaFoldDB" id="X1DM94"/>
<evidence type="ECO:0000313" key="1">
    <source>
        <dbReference type="EMBL" id="GAH09390.1"/>
    </source>
</evidence>
<sequence length="84" mass="9617">MYIWNEFYKGVGSPEWLMGQIGRFGQKKGKTVKKEVLLIAPYKYSPKIEEIKQIEIHGNKGVIGEGEIIMKCRTELNKSPTSFP</sequence>
<comment type="caution">
    <text evidence="1">The sequence shown here is derived from an EMBL/GenBank/DDBJ whole genome shotgun (WGS) entry which is preliminary data.</text>
</comment>
<accession>X1DM94</accession>
<gene>
    <name evidence="1" type="ORF">S01H4_61256</name>
</gene>
<dbReference type="EMBL" id="BART01036281">
    <property type="protein sequence ID" value="GAH09390.1"/>
    <property type="molecule type" value="Genomic_DNA"/>
</dbReference>
<name>X1DM94_9ZZZZ</name>
<protein>
    <submittedName>
        <fullName evidence="1">Uncharacterized protein</fullName>
    </submittedName>
</protein>
<reference evidence="1" key="1">
    <citation type="journal article" date="2014" name="Front. Microbiol.">
        <title>High frequency of phylogenetically diverse reductive dehalogenase-homologous genes in deep subseafloor sedimentary metagenomes.</title>
        <authorList>
            <person name="Kawai M."/>
            <person name="Futagami T."/>
            <person name="Toyoda A."/>
            <person name="Takaki Y."/>
            <person name="Nishi S."/>
            <person name="Hori S."/>
            <person name="Arai W."/>
            <person name="Tsubouchi T."/>
            <person name="Morono Y."/>
            <person name="Uchiyama I."/>
            <person name="Ito T."/>
            <person name="Fujiyama A."/>
            <person name="Inagaki F."/>
            <person name="Takami H."/>
        </authorList>
    </citation>
    <scope>NUCLEOTIDE SEQUENCE</scope>
    <source>
        <strain evidence="1">Expedition CK06-06</strain>
    </source>
</reference>